<dbReference type="GO" id="GO:0003677">
    <property type="term" value="F:DNA binding"/>
    <property type="evidence" value="ECO:0007669"/>
    <property type="project" value="UniProtKB-KW"/>
</dbReference>
<dbReference type="OrthoDB" id="3821786at2759"/>
<dbReference type="PANTHER" id="PTHR36206">
    <property type="entry name" value="ASPERCRYPTIN BIOSYNTHESIS CLUSTER-SPECIFIC TRANSCRIPTION REGULATOR ATNN-RELATED"/>
    <property type="match status" value="1"/>
</dbReference>
<evidence type="ECO:0000256" key="4">
    <source>
        <dbReference type="ARBA" id="ARBA00023125"/>
    </source>
</evidence>
<evidence type="ECO:0000256" key="2">
    <source>
        <dbReference type="ARBA" id="ARBA00022833"/>
    </source>
</evidence>
<reference evidence="8 9" key="1">
    <citation type="journal article" date="2016" name="Sci. Rep.">
        <title>Peltaster fructicola genome reveals evolution from an invasive phytopathogen to an ectophytic parasite.</title>
        <authorList>
            <person name="Xu C."/>
            <person name="Chen H."/>
            <person name="Gleason M.L."/>
            <person name="Xu J.R."/>
            <person name="Liu H."/>
            <person name="Zhang R."/>
            <person name="Sun G."/>
        </authorList>
    </citation>
    <scope>NUCLEOTIDE SEQUENCE [LARGE SCALE GENOMIC DNA]</scope>
    <source>
        <strain evidence="8 9">LNHT1506</strain>
    </source>
</reference>
<protein>
    <recommendedName>
        <fullName evidence="7">Zn(2)-C6 fungal-type domain-containing protein</fullName>
    </recommendedName>
</protein>
<dbReference type="InterPro" id="IPR001138">
    <property type="entry name" value="Zn2Cys6_DnaBD"/>
</dbReference>
<dbReference type="PROSITE" id="PS50048">
    <property type="entry name" value="ZN2_CY6_FUNGAL_2"/>
    <property type="match status" value="1"/>
</dbReference>
<dbReference type="SMART" id="SM00066">
    <property type="entry name" value="GAL4"/>
    <property type="match status" value="1"/>
</dbReference>
<dbReference type="GO" id="GO:0008270">
    <property type="term" value="F:zinc ion binding"/>
    <property type="evidence" value="ECO:0007669"/>
    <property type="project" value="InterPro"/>
</dbReference>
<dbReference type="Proteomes" id="UP000503462">
    <property type="component" value="Chromosome 4"/>
</dbReference>
<dbReference type="GO" id="GO:0000981">
    <property type="term" value="F:DNA-binding transcription factor activity, RNA polymerase II-specific"/>
    <property type="evidence" value="ECO:0007669"/>
    <property type="project" value="InterPro"/>
</dbReference>
<dbReference type="EMBL" id="CP051142">
    <property type="protein sequence ID" value="QIX00227.1"/>
    <property type="molecule type" value="Genomic_DNA"/>
</dbReference>
<organism evidence="8 9">
    <name type="scientific">Peltaster fructicola</name>
    <dbReference type="NCBI Taxonomy" id="286661"/>
    <lineage>
        <taxon>Eukaryota</taxon>
        <taxon>Fungi</taxon>
        <taxon>Dikarya</taxon>
        <taxon>Ascomycota</taxon>
        <taxon>Pezizomycotina</taxon>
        <taxon>Dothideomycetes</taxon>
        <taxon>Dothideomycetes incertae sedis</taxon>
        <taxon>Peltaster</taxon>
    </lineage>
</organism>
<evidence type="ECO:0000256" key="1">
    <source>
        <dbReference type="ARBA" id="ARBA00022723"/>
    </source>
</evidence>
<dbReference type="PROSITE" id="PS00463">
    <property type="entry name" value="ZN2_CY6_FUNGAL_1"/>
    <property type="match status" value="1"/>
</dbReference>
<evidence type="ECO:0000313" key="9">
    <source>
        <dbReference type="Proteomes" id="UP000503462"/>
    </source>
</evidence>
<proteinExistence type="predicted"/>
<evidence type="ECO:0000256" key="3">
    <source>
        <dbReference type="ARBA" id="ARBA00023015"/>
    </source>
</evidence>
<dbReference type="InterPro" id="IPR052360">
    <property type="entry name" value="Transcr_Regulatory_Proteins"/>
</dbReference>
<dbReference type="AlphaFoldDB" id="A0A6H0XZP7"/>
<dbReference type="PANTHER" id="PTHR36206:SF12">
    <property type="entry name" value="ASPERCRYPTIN BIOSYNTHESIS CLUSTER-SPECIFIC TRANSCRIPTION REGULATOR ATNN-RELATED"/>
    <property type="match status" value="1"/>
</dbReference>
<dbReference type="Pfam" id="PF00172">
    <property type="entry name" value="Zn_clus"/>
    <property type="match status" value="1"/>
</dbReference>
<keyword evidence="3" id="KW-0805">Transcription regulation</keyword>
<sequence>MALDDGKRKRAKHSKTRKGCSRCKQRHIKCDETKPSCTRCTQANLSCPGYNEVTTKAKRGPVRRFRIIQGPQTINIAPAKRSDSVPLTDDLDYTRTTSTPLKEQTAVDFFTSQTLPTLVMYSPESELWTTEAFTQLTADAKIRNAVIAIGLAHQDLRRNYRRGNRPHTILSDRIGREVSLPADALDCDRYYNAALAYMRVDVSWVKENVSAERLNVAVACLLFVLYLSFQDRMEEASVHMHCGLDIICEGGQSFVCAGVMHREVYLYFLRLATSSWPRHPSASLYALIQASSKLSCHLTDLTPLQSLEADFDFWSHRLFEYTSIVTRGYTGDPKVLNALKNDILEEAEVLIEKMDDYADYMGIEEEEQTATETLDLLFMRVLRARLLTSRLFARSVATRYQTTYDRYTADFDEAITLLGQACGTGSRLVGPDWPLFSINLNLIGIAGQCILLCRHPVIRRKAMAVLKICPQREGLVEAIEVRQVAQMTIDFEESGVNMDPSAKFPTIIPEENRLHFVESIKRTQYRNEHVEEDEMLVRMMYRPDGDSGYVERRVKVKRETYKSAQRLLESQSSEHMDGVV</sequence>
<dbReference type="CDD" id="cd00067">
    <property type="entry name" value="GAL4"/>
    <property type="match status" value="1"/>
</dbReference>
<dbReference type="InterPro" id="IPR036864">
    <property type="entry name" value="Zn2-C6_fun-type_DNA-bd_sf"/>
</dbReference>
<evidence type="ECO:0000259" key="7">
    <source>
        <dbReference type="PROSITE" id="PS50048"/>
    </source>
</evidence>
<evidence type="ECO:0000313" key="8">
    <source>
        <dbReference type="EMBL" id="QIX00227.1"/>
    </source>
</evidence>
<keyword evidence="5" id="KW-0804">Transcription</keyword>
<name>A0A6H0XZP7_9PEZI</name>
<keyword evidence="4" id="KW-0238">DNA-binding</keyword>
<dbReference type="SUPFAM" id="SSF57701">
    <property type="entry name" value="Zn2/Cys6 DNA-binding domain"/>
    <property type="match status" value="1"/>
</dbReference>
<feature type="domain" description="Zn(2)-C6 fungal-type" evidence="7">
    <location>
        <begin position="19"/>
        <end position="47"/>
    </location>
</feature>
<gene>
    <name evidence="8" type="ORF">AMS68_005744</name>
</gene>
<evidence type="ECO:0000256" key="6">
    <source>
        <dbReference type="ARBA" id="ARBA00023242"/>
    </source>
</evidence>
<keyword evidence="6" id="KW-0539">Nucleus</keyword>
<keyword evidence="2" id="KW-0862">Zinc</keyword>
<keyword evidence="1" id="KW-0479">Metal-binding</keyword>
<keyword evidence="9" id="KW-1185">Reference proteome</keyword>
<dbReference type="Gene3D" id="4.10.240.10">
    <property type="entry name" value="Zn(2)-C6 fungal-type DNA-binding domain"/>
    <property type="match status" value="1"/>
</dbReference>
<accession>A0A6H0XZP7</accession>
<evidence type="ECO:0000256" key="5">
    <source>
        <dbReference type="ARBA" id="ARBA00023163"/>
    </source>
</evidence>